<dbReference type="AlphaFoldDB" id="A0ABC9TBR9"/>
<proteinExistence type="predicted"/>
<dbReference type="EMBL" id="ANKJ01000017">
    <property type="protein sequence ID" value="EPC90905.1"/>
    <property type="molecule type" value="Genomic_DNA"/>
</dbReference>
<dbReference type="Proteomes" id="UP000014310">
    <property type="component" value="Unassembled WGS sequence"/>
</dbReference>
<reference evidence="1 2" key="1">
    <citation type="journal article" date="2013" name="PLoS ONE">
        <title>Lactobacillus paracasei comparative genomics: towards species pan-genome definition and exploitation of diversity.</title>
        <authorList>
            <person name="Smokvina T."/>
            <person name="Wels M."/>
            <person name="Polka J."/>
            <person name="Chervaux C."/>
            <person name="Brisse S."/>
            <person name="Boekhorst J."/>
            <person name="van Hylckama Vlieg J.E."/>
            <person name="Siezen R.J."/>
        </authorList>
    </citation>
    <scope>NUCLEOTIDE SEQUENCE [LARGE SCALE GENOMIC DNA]</scope>
    <source>
        <strain evidence="1 2">Lpp49</strain>
    </source>
</reference>
<name>A0ABC9TBR9_LACPA</name>
<accession>A0ABC9TBR9</accession>
<protein>
    <submittedName>
        <fullName evidence="1">Uncharacterized protein</fullName>
    </submittedName>
</protein>
<organism evidence="1 2">
    <name type="scientific">Lacticaseibacillus paracasei subsp. paracasei Lpp49</name>
    <dbReference type="NCBI Taxonomy" id="1256213"/>
    <lineage>
        <taxon>Bacteria</taxon>
        <taxon>Bacillati</taxon>
        <taxon>Bacillota</taxon>
        <taxon>Bacilli</taxon>
        <taxon>Lactobacillales</taxon>
        <taxon>Lactobacillaceae</taxon>
        <taxon>Lacticaseibacillus</taxon>
    </lineage>
</organism>
<gene>
    <name evidence="1" type="ORF">Lpp49_08254</name>
</gene>
<comment type="caution">
    <text evidence="1">The sequence shown here is derived from an EMBL/GenBank/DDBJ whole genome shotgun (WGS) entry which is preliminary data.</text>
</comment>
<evidence type="ECO:0000313" key="1">
    <source>
        <dbReference type="EMBL" id="EPC90905.1"/>
    </source>
</evidence>
<evidence type="ECO:0000313" key="2">
    <source>
        <dbReference type="Proteomes" id="UP000014310"/>
    </source>
</evidence>
<sequence length="36" mass="4055">MADHKLTGLNGCGDKSEQIFTKKTTPCFTGMGRFFW</sequence>